<dbReference type="Proteomes" id="UP001055879">
    <property type="component" value="Linkage Group LG07"/>
</dbReference>
<reference evidence="1 2" key="2">
    <citation type="journal article" date="2022" name="Mol. Ecol. Resour.">
        <title>The genomes of chicory, endive, great burdock and yacon provide insights into Asteraceae paleo-polyploidization history and plant inulin production.</title>
        <authorList>
            <person name="Fan W."/>
            <person name="Wang S."/>
            <person name="Wang H."/>
            <person name="Wang A."/>
            <person name="Jiang F."/>
            <person name="Liu H."/>
            <person name="Zhao H."/>
            <person name="Xu D."/>
            <person name="Zhang Y."/>
        </authorList>
    </citation>
    <scope>NUCLEOTIDE SEQUENCE [LARGE SCALE GENOMIC DNA]</scope>
    <source>
        <strain evidence="2">cv. Niubang</strain>
    </source>
</reference>
<reference evidence="2" key="1">
    <citation type="journal article" date="2022" name="Mol. Ecol. Resour.">
        <title>The genomes of chicory, endive, great burdock and yacon provide insights into Asteraceae palaeo-polyploidization history and plant inulin production.</title>
        <authorList>
            <person name="Fan W."/>
            <person name="Wang S."/>
            <person name="Wang H."/>
            <person name="Wang A."/>
            <person name="Jiang F."/>
            <person name="Liu H."/>
            <person name="Zhao H."/>
            <person name="Xu D."/>
            <person name="Zhang Y."/>
        </authorList>
    </citation>
    <scope>NUCLEOTIDE SEQUENCE [LARGE SCALE GENOMIC DNA]</scope>
    <source>
        <strain evidence="2">cv. Niubang</strain>
    </source>
</reference>
<protein>
    <submittedName>
        <fullName evidence="1">Uncharacterized protein</fullName>
    </submittedName>
</protein>
<keyword evidence="2" id="KW-1185">Reference proteome</keyword>
<name>A0ACB9AXC6_ARCLA</name>
<proteinExistence type="predicted"/>
<dbReference type="EMBL" id="CM042053">
    <property type="protein sequence ID" value="KAI3714899.1"/>
    <property type="molecule type" value="Genomic_DNA"/>
</dbReference>
<sequence>MKTLMALKYMVLFVTLAYLTSQGLAQRAPSISPTYSDYVDEKASIMECWRSLYHLRSCYVDLVKVARNGKVRVNILPTCCKAAESINYGCWPKMFPFNPFFPQILESLCSIFSSPPPSNSDIPTPDPQVPIAPVVEGPVSGDAPTPNGEGPVADAPVVQGSTPPSTDADAPSPVDVEGLFADTPSG</sequence>
<comment type="caution">
    <text evidence="1">The sequence shown here is derived from an EMBL/GenBank/DDBJ whole genome shotgun (WGS) entry which is preliminary data.</text>
</comment>
<organism evidence="1 2">
    <name type="scientific">Arctium lappa</name>
    <name type="common">Greater burdock</name>
    <name type="synonym">Lappa major</name>
    <dbReference type="NCBI Taxonomy" id="4217"/>
    <lineage>
        <taxon>Eukaryota</taxon>
        <taxon>Viridiplantae</taxon>
        <taxon>Streptophyta</taxon>
        <taxon>Embryophyta</taxon>
        <taxon>Tracheophyta</taxon>
        <taxon>Spermatophyta</taxon>
        <taxon>Magnoliopsida</taxon>
        <taxon>eudicotyledons</taxon>
        <taxon>Gunneridae</taxon>
        <taxon>Pentapetalae</taxon>
        <taxon>asterids</taxon>
        <taxon>campanulids</taxon>
        <taxon>Asterales</taxon>
        <taxon>Asteraceae</taxon>
        <taxon>Carduoideae</taxon>
        <taxon>Cardueae</taxon>
        <taxon>Arctiinae</taxon>
        <taxon>Arctium</taxon>
    </lineage>
</organism>
<evidence type="ECO:0000313" key="1">
    <source>
        <dbReference type="EMBL" id="KAI3714899.1"/>
    </source>
</evidence>
<evidence type="ECO:0000313" key="2">
    <source>
        <dbReference type="Proteomes" id="UP001055879"/>
    </source>
</evidence>
<accession>A0ACB9AXC6</accession>
<gene>
    <name evidence="1" type="ORF">L6452_21860</name>
</gene>